<evidence type="ECO:0000313" key="2">
    <source>
        <dbReference type="EMBL" id="POF87746.1"/>
    </source>
</evidence>
<proteinExistence type="predicted"/>
<keyword evidence="1" id="KW-0812">Transmembrane</keyword>
<dbReference type="RefSeq" id="WP_103436050.1">
    <property type="nucleotide sequence ID" value="NZ_MIND01000018.1"/>
</dbReference>
<evidence type="ECO:0000313" key="3">
    <source>
        <dbReference type="Proteomes" id="UP000237194"/>
    </source>
</evidence>
<keyword evidence="1" id="KW-1133">Transmembrane helix</keyword>
<reference evidence="2 3" key="2">
    <citation type="submission" date="2018-03" db="EMBL/GenBank/DDBJ databases">
        <title>Draft genome of Pseudomonas putida strain KT-27.</title>
        <authorList>
            <person name="Yoshizawa S."/>
            <person name="Khan N.H."/>
            <person name="Nishimura M."/>
            <person name="Chiura H.X."/>
            <person name="Ogura Y."/>
            <person name="Hayashi T."/>
            <person name="Kogure K."/>
        </authorList>
    </citation>
    <scope>NUCLEOTIDE SEQUENCE [LARGE SCALE GENOMIC DNA]</scope>
    <source>
        <strain evidence="2 3">KT-27</strain>
    </source>
</reference>
<comment type="caution">
    <text evidence="2">The sequence shown here is derived from an EMBL/GenBank/DDBJ whole genome shotgun (WGS) entry which is preliminary data.</text>
</comment>
<keyword evidence="1" id="KW-0472">Membrane</keyword>
<organism evidence="2 3">
    <name type="scientific">Pseudomonas putida</name>
    <name type="common">Arthrobacter siderocapsulatus</name>
    <dbReference type="NCBI Taxonomy" id="303"/>
    <lineage>
        <taxon>Bacteria</taxon>
        <taxon>Pseudomonadati</taxon>
        <taxon>Pseudomonadota</taxon>
        <taxon>Gammaproteobacteria</taxon>
        <taxon>Pseudomonadales</taxon>
        <taxon>Pseudomonadaceae</taxon>
        <taxon>Pseudomonas</taxon>
    </lineage>
</organism>
<reference evidence="2 3" key="1">
    <citation type="submission" date="2016-08" db="EMBL/GenBank/DDBJ databases">
        <authorList>
            <person name="Seilhamer J.J."/>
        </authorList>
    </citation>
    <scope>NUCLEOTIDE SEQUENCE [LARGE SCALE GENOMIC DNA]</scope>
    <source>
        <strain evidence="2 3">KT-27</strain>
    </source>
</reference>
<protein>
    <submittedName>
        <fullName evidence="2">Uncharacterized protein</fullName>
    </submittedName>
</protein>
<sequence length="86" mass="9478">MSVQVLWGLLAAHPAKLINLLALLITCPGGLLLQSARRRAALTRRSLAIDEGLVDAFDRRVPRYYYTLGSACLALALLLSWLSTWV</sequence>
<evidence type="ECO:0000256" key="1">
    <source>
        <dbReference type="SAM" id="Phobius"/>
    </source>
</evidence>
<accession>A0A2S3W9X6</accession>
<feature type="transmembrane region" description="Helical" evidence="1">
    <location>
        <begin position="17"/>
        <end position="36"/>
    </location>
</feature>
<dbReference type="AlphaFoldDB" id="A0A2S3W9X6"/>
<gene>
    <name evidence="2" type="ORF">BGP80_07110</name>
</gene>
<name>A0A2S3W9X6_PSEPU</name>
<feature type="transmembrane region" description="Helical" evidence="1">
    <location>
        <begin position="64"/>
        <end position="83"/>
    </location>
</feature>
<dbReference type="EMBL" id="MIND01000018">
    <property type="protein sequence ID" value="POF87746.1"/>
    <property type="molecule type" value="Genomic_DNA"/>
</dbReference>
<dbReference type="Proteomes" id="UP000237194">
    <property type="component" value="Unassembled WGS sequence"/>
</dbReference>